<dbReference type="GO" id="GO:0032266">
    <property type="term" value="F:phosphatidylinositol-3-phosphate binding"/>
    <property type="evidence" value="ECO:0007669"/>
    <property type="project" value="UniProtKB-UniRule"/>
</dbReference>
<dbReference type="Gene3D" id="6.10.140.260">
    <property type="match status" value="1"/>
</dbReference>
<evidence type="ECO:0000256" key="2">
    <source>
        <dbReference type="ARBA" id="ARBA00022448"/>
    </source>
</evidence>
<keyword evidence="11" id="KW-1185">Reference proteome</keyword>
<dbReference type="InterPro" id="IPR001876">
    <property type="entry name" value="Znf_RanBP2"/>
</dbReference>
<organism evidence="10 11">
    <name type="scientific">Coemansia thaxteri</name>
    <dbReference type="NCBI Taxonomy" id="2663907"/>
    <lineage>
        <taxon>Eukaryota</taxon>
        <taxon>Fungi</taxon>
        <taxon>Fungi incertae sedis</taxon>
        <taxon>Zoopagomycota</taxon>
        <taxon>Kickxellomycotina</taxon>
        <taxon>Kickxellomycetes</taxon>
        <taxon>Kickxellales</taxon>
        <taxon>Kickxellaceae</taxon>
        <taxon>Coemansia</taxon>
    </lineage>
</organism>
<dbReference type="SMART" id="SM00547">
    <property type="entry name" value="ZnF_RBZ"/>
    <property type="match status" value="2"/>
</dbReference>
<comment type="subunit">
    <text evidence="7">Component of the endosomal sorting complex required for transport II (ESCRT-II).</text>
</comment>
<keyword evidence="7" id="KW-0967">Endosome</keyword>
<accession>A0A9W8EHK6</accession>
<dbReference type="Proteomes" id="UP001150907">
    <property type="component" value="Unassembled WGS sequence"/>
</dbReference>
<dbReference type="SUPFAM" id="SSF50729">
    <property type="entry name" value="PH domain-like"/>
    <property type="match status" value="1"/>
</dbReference>
<proteinExistence type="inferred from homology"/>
<comment type="subcellular location">
    <subcellularLocation>
        <location evidence="7">Cytoplasm</location>
    </subcellularLocation>
    <subcellularLocation>
        <location evidence="7">Endosome</location>
    </subcellularLocation>
</comment>
<evidence type="ECO:0000313" key="10">
    <source>
        <dbReference type="EMBL" id="KAJ1999498.1"/>
    </source>
</evidence>
<dbReference type="InterPro" id="IPR037855">
    <property type="entry name" value="Vps36"/>
</dbReference>
<evidence type="ECO:0000256" key="7">
    <source>
        <dbReference type="RuleBase" id="RU367095"/>
    </source>
</evidence>
<gene>
    <name evidence="10" type="primary">VPS36</name>
    <name evidence="10" type="ORF">H4R26_005036</name>
</gene>
<dbReference type="InterPro" id="IPR040608">
    <property type="entry name" value="Snf8/Vps36"/>
</dbReference>
<dbReference type="Gene3D" id="1.10.10.10">
    <property type="entry name" value="Winged helix-like DNA-binding domain superfamily/Winged helix DNA-binding domain"/>
    <property type="match status" value="2"/>
</dbReference>
<dbReference type="InterPro" id="IPR021648">
    <property type="entry name" value="GLUE_dom"/>
</dbReference>
<dbReference type="PANTHER" id="PTHR13128:SF12">
    <property type="entry name" value="VACUOLAR PROTEIN-SORTING-ASSOCIATED PROTEIN 36"/>
    <property type="match status" value="1"/>
</dbReference>
<evidence type="ECO:0000259" key="9">
    <source>
        <dbReference type="PROSITE" id="PS51495"/>
    </source>
</evidence>
<reference evidence="10" key="1">
    <citation type="submission" date="2022-07" db="EMBL/GenBank/DDBJ databases">
        <title>Phylogenomic reconstructions and comparative analyses of Kickxellomycotina fungi.</title>
        <authorList>
            <person name="Reynolds N.K."/>
            <person name="Stajich J.E."/>
            <person name="Barry K."/>
            <person name="Grigoriev I.V."/>
            <person name="Crous P."/>
            <person name="Smith M.E."/>
        </authorList>
    </citation>
    <scope>NUCLEOTIDE SEQUENCE</scope>
    <source>
        <strain evidence="10">IMI 214461</strain>
    </source>
</reference>
<evidence type="ECO:0000256" key="6">
    <source>
        <dbReference type="ARBA" id="ARBA00022927"/>
    </source>
</evidence>
<dbReference type="Pfam" id="PF04157">
    <property type="entry name" value="EAP30"/>
    <property type="match status" value="1"/>
</dbReference>
<dbReference type="InterPro" id="IPR036390">
    <property type="entry name" value="WH_DNA-bd_sf"/>
</dbReference>
<keyword evidence="2 7" id="KW-0813">Transport</keyword>
<dbReference type="SUPFAM" id="SSF46785">
    <property type="entry name" value="Winged helix' DNA-binding domain"/>
    <property type="match status" value="2"/>
</dbReference>
<evidence type="ECO:0000256" key="1">
    <source>
        <dbReference type="ARBA" id="ARBA00009697"/>
    </source>
</evidence>
<dbReference type="PROSITE" id="PS51495">
    <property type="entry name" value="GLUE"/>
    <property type="match status" value="1"/>
</dbReference>
<name>A0A9W8EHK6_9FUNG</name>
<comment type="similarity">
    <text evidence="1 7">Belongs to the VPS36 family.</text>
</comment>
<dbReference type="GO" id="GO:0016787">
    <property type="term" value="F:hydrolase activity"/>
    <property type="evidence" value="ECO:0007669"/>
    <property type="project" value="UniProtKB-KW"/>
</dbReference>
<dbReference type="PANTHER" id="PTHR13128">
    <property type="entry name" value="VACUOLAR PROTEIN-SORTING-ASSOCIATED PROTEIN 36"/>
    <property type="match status" value="1"/>
</dbReference>
<evidence type="ECO:0000256" key="3">
    <source>
        <dbReference type="ARBA" id="ARBA00022723"/>
    </source>
</evidence>
<dbReference type="GO" id="GO:0000814">
    <property type="term" value="C:ESCRT II complex"/>
    <property type="evidence" value="ECO:0007669"/>
    <property type="project" value="UniProtKB-UniRule"/>
</dbReference>
<dbReference type="GO" id="GO:0031902">
    <property type="term" value="C:late endosome membrane"/>
    <property type="evidence" value="ECO:0007669"/>
    <property type="project" value="UniProtKB-UniRule"/>
</dbReference>
<evidence type="ECO:0000256" key="4">
    <source>
        <dbReference type="ARBA" id="ARBA00022771"/>
    </source>
</evidence>
<dbReference type="Pfam" id="PF11605">
    <property type="entry name" value="Vps36_ESCRT-II"/>
    <property type="match status" value="1"/>
</dbReference>
<feature type="domain" description="GLUE N-terminal" evidence="9">
    <location>
        <begin position="4"/>
        <end position="258"/>
    </location>
</feature>
<evidence type="ECO:0000256" key="8">
    <source>
        <dbReference type="SAM" id="MobiDB-lite"/>
    </source>
</evidence>
<dbReference type="GO" id="GO:0043328">
    <property type="term" value="P:protein transport to vacuole involved in ubiquitin-dependent protein catabolic process via the multivesicular body sorting pathway"/>
    <property type="evidence" value="ECO:0007669"/>
    <property type="project" value="UniProtKB-UniRule"/>
</dbReference>
<comment type="function">
    <text evidence="7">Component of the ESCRT-II complex (endosomal sorting complex required for transport II), which is required for multivesicular body (MVB) formation and sorting of endosomal cargo proteins into MVBs.</text>
</comment>
<keyword evidence="10" id="KW-0378">Hydrolase</keyword>
<feature type="compositionally biased region" description="Low complexity" evidence="8">
    <location>
        <begin position="200"/>
        <end position="217"/>
    </location>
</feature>
<keyword evidence="3" id="KW-0479">Metal-binding</keyword>
<dbReference type="EMBL" id="JANBQF010000694">
    <property type="protein sequence ID" value="KAJ1999498.1"/>
    <property type="molecule type" value="Genomic_DNA"/>
</dbReference>
<sequence length="519" mass="54814">MEAVELAQTQRPVLDSGEKIVCVQNRVGLYKGDERDVDHDSGTVYLTTHRIVYVDQERPLERSVGLDLSRVLRSLLHSGFLYTSSKISLHLSAAPPAGRKRGLGGDGSQAGEGSGAGRPAHTRSQSSASARSWQCTICDCVNKGGGKCTLCGVPRPEGAAAKAPEVEMREATLRCPVCTFDNHTSMVQCEMCNSELWQPGPASSGSGSADAQAAGPEAAGGRGSVVKLSFRAGGASAFYSALREAIGGQAWVNGPAPALAAPGSVASGERRAAAAAAGGGISTIVSAAYESERARDVTLRSAFADLDALTAMADDIVGLAEHIAKQLHAPAASKLRGRGASDEDSAARGDAFRQYLLDLGIDSPVTRDTAGAVFHEELARELCDFLEHYVAQCGGSVALVDAYCLYNRAREFTPVYPADFVQACQKFVALRLPLRLREYPSGLLVLEDAASADDTLVTARVDSYIASFGPLTAHDLAAIEDCPLALAEERLWLAERAGHVCRDEGVEGVRFYANNICPW</sequence>
<feature type="region of interest" description="Disordered" evidence="8">
    <location>
        <begin position="95"/>
        <end position="125"/>
    </location>
</feature>
<dbReference type="InterPro" id="IPR036388">
    <property type="entry name" value="WH-like_DNA-bd_sf"/>
</dbReference>
<dbReference type="GO" id="GO:0043130">
    <property type="term" value="F:ubiquitin binding"/>
    <property type="evidence" value="ECO:0007669"/>
    <property type="project" value="UniProtKB-UniRule"/>
</dbReference>
<dbReference type="GO" id="GO:0008270">
    <property type="term" value="F:zinc ion binding"/>
    <property type="evidence" value="ECO:0007669"/>
    <property type="project" value="UniProtKB-KW"/>
</dbReference>
<feature type="region of interest" description="Disordered" evidence="8">
    <location>
        <begin position="200"/>
        <end position="221"/>
    </location>
</feature>
<evidence type="ECO:0000313" key="11">
    <source>
        <dbReference type="Proteomes" id="UP001150907"/>
    </source>
</evidence>
<keyword evidence="5" id="KW-0862">Zinc</keyword>
<protein>
    <recommendedName>
        <fullName evidence="7">Vacuolar protein-sorting-associated protein 36</fullName>
    </recommendedName>
    <alternativeName>
        <fullName evidence="7">ESCRT-II complex subunit VPS36</fullName>
    </alternativeName>
</protein>
<feature type="compositionally biased region" description="Gly residues" evidence="8">
    <location>
        <begin position="104"/>
        <end position="116"/>
    </location>
</feature>
<dbReference type="Gene3D" id="2.30.29.30">
    <property type="entry name" value="Pleckstrin-homology domain (PH domain)/Phosphotyrosine-binding domain (PTB)"/>
    <property type="match status" value="1"/>
</dbReference>
<dbReference type="OrthoDB" id="271448at2759"/>
<keyword evidence="7" id="KW-0963">Cytoplasm</keyword>
<dbReference type="AlphaFoldDB" id="A0A9W8EHK6"/>
<keyword evidence="4" id="KW-0863">Zinc-finger</keyword>
<dbReference type="InterPro" id="IPR011993">
    <property type="entry name" value="PH-like_dom_sf"/>
</dbReference>
<keyword evidence="6 7" id="KW-0653">Protein transport</keyword>
<comment type="caution">
    <text evidence="10">The sequence shown here is derived from an EMBL/GenBank/DDBJ whole genome shotgun (WGS) entry which is preliminary data.</text>
</comment>
<evidence type="ECO:0000256" key="5">
    <source>
        <dbReference type="ARBA" id="ARBA00022833"/>
    </source>
</evidence>